<comment type="caution">
    <text evidence="1">The sequence shown here is derived from an EMBL/GenBank/DDBJ whole genome shotgun (WGS) entry which is preliminary data.</text>
</comment>
<organism evidence="1 2">
    <name type="scientific">Leptothrix discophora</name>
    <dbReference type="NCBI Taxonomy" id="89"/>
    <lineage>
        <taxon>Bacteria</taxon>
        <taxon>Pseudomonadati</taxon>
        <taxon>Pseudomonadota</taxon>
        <taxon>Betaproteobacteria</taxon>
        <taxon>Burkholderiales</taxon>
        <taxon>Sphaerotilaceae</taxon>
        <taxon>Leptothrix</taxon>
    </lineage>
</organism>
<dbReference type="SUPFAM" id="SSF53300">
    <property type="entry name" value="vWA-like"/>
    <property type="match status" value="1"/>
</dbReference>
<dbReference type="InterPro" id="IPR011195">
    <property type="entry name" value="UCP010256"/>
</dbReference>
<dbReference type="EMBL" id="JAUZEE010000001">
    <property type="protein sequence ID" value="MDP4299602.1"/>
    <property type="molecule type" value="Genomic_DNA"/>
</dbReference>
<proteinExistence type="predicted"/>
<dbReference type="InterPro" id="IPR036465">
    <property type="entry name" value="vWFA_dom_sf"/>
</dbReference>
<sequence length="422" mass="47479">MLPVPQADALAGHLAENVMHFARVLRAAGIPVGTGRIELALTALRLGGMESRRDFHAALSATLIDRAEHRLLFDQAFHIFWKNPDLEGRMRALLLPKVDLNGSLPPPPEHHRLAAAFFPNTQPPSPPPKDRPAEDEIQIDASLTWNEQEVLRHTDFETMTAEEWRDAKRLLHKLVRFVEPLPTRRQARAHAPGRADWRATMQAMARQGGSVWDMRWRRPRVEPAPLVVLADISGSMSRYSRMLLHFTHALGHADARVESFVFGTRLTHTTRLMRQRDPDLAVGQVSHAVQDWAGGTRISACLHAFNRRWARRVLRGNATVLLVTDGLEHGDTAALSFEMDRLARSCRRLVWLNPLLRYDAFEPRAAGIRAMLPHVDEFMSAHNLDSLADLARLLARPASHRIPPSRGEFLQALQDGARLSGT</sequence>
<dbReference type="Proteomes" id="UP001235760">
    <property type="component" value="Unassembled WGS sequence"/>
</dbReference>
<dbReference type="Pfam" id="PF05762">
    <property type="entry name" value="VWA_CoxE"/>
    <property type="match status" value="1"/>
</dbReference>
<reference evidence="1 2" key="1">
    <citation type="submission" date="2023-08" db="EMBL/GenBank/DDBJ databases">
        <authorList>
            <person name="Roldan D.M."/>
            <person name="Menes R.J."/>
        </authorList>
    </citation>
    <scope>NUCLEOTIDE SEQUENCE [LARGE SCALE GENOMIC DNA]</scope>
    <source>
        <strain evidence="1 2">CCM 2812</strain>
    </source>
</reference>
<evidence type="ECO:0000313" key="1">
    <source>
        <dbReference type="EMBL" id="MDP4299602.1"/>
    </source>
</evidence>
<keyword evidence="2" id="KW-1185">Reference proteome</keyword>
<dbReference type="PANTHER" id="PTHR39338:SF6">
    <property type="entry name" value="BLL5662 PROTEIN"/>
    <property type="match status" value="1"/>
</dbReference>
<dbReference type="PIRSF" id="PIRSF010256">
    <property type="entry name" value="CoxE_vWa"/>
    <property type="match status" value="1"/>
</dbReference>
<dbReference type="PANTHER" id="PTHR39338">
    <property type="entry name" value="BLL5662 PROTEIN-RELATED"/>
    <property type="match status" value="1"/>
</dbReference>
<dbReference type="RefSeq" id="WP_305748137.1">
    <property type="nucleotide sequence ID" value="NZ_JAUZEE010000001.1"/>
</dbReference>
<dbReference type="Gene3D" id="3.40.50.410">
    <property type="entry name" value="von Willebrand factor, type A domain"/>
    <property type="match status" value="1"/>
</dbReference>
<protein>
    <submittedName>
        <fullName evidence="1">VWA domain-containing protein</fullName>
    </submittedName>
</protein>
<evidence type="ECO:0000313" key="2">
    <source>
        <dbReference type="Proteomes" id="UP001235760"/>
    </source>
</evidence>
<accession>A0ABT9FZE4</accession>
<dbReference type="CDD" id="cd00198">
    <property type="entry name" value="vWFA"/>
    <property type="match status" value="1"/>
</dbReference>
<gene>
    <name evidence="1" type="ORF">Q8X39_03070</name>
</gene>
<dbReference type="InterPro" id="IPR008912">
    <property type="entry name" value="Uncharacterised_CoxE"/>
</dbReference>
<name>A0ABT9FZE4_LEPDI</name>